<dbReference type="Proteomes" id="UP001243009">
    <property type="component" value="Unassembled WGS sequence"/>
</dbReference>
<comment type="caution">
    <text evidence="1">The sequence shown here is derived from an EMBL/GenBank/DDBJ whole genome shotgun (WGS) entry which is preliminary data.</text>
</comment>
<name>A0ABT9E5A5_9PROT</name>
<protein>
    <submittedName>
        <fullName evidence="1">TIGR04255 family protein</fullName>
    </submittedName>
</protein>
<accession>A0ABT9E5A5</accession>
<keyword evidence="2" id="KW-1185">Reference proteome</keyword>
<dbReference type="EMBL" id="JAUTWS010000027">
    <property type="protein sequence ID" value="MDO9711323.1"/>
    <property type="molecule type" value="Genomic_DNA"/>
</dbReference>
<reference evidence="1 2" key="1">
    <citation type="submission" date="2023-08" db="EMBL/GenBank/DDBJ databases">
        <title>The draft genome sequence of Paracraurococcus sp. LOR1-02.</title>
        <authorList>
            <person name="Kingkaew E."/>
            <person name="Tanasupawat S."/>
        </authorList>
    </citation>
    <scope>NUCLEOTIDE SEQUENCE [LARGE SCALE GENOMIC DNA]</scope>
    <source>
        <strain evidence="1 2">LOR1-02</strain>
    </source>
</reference>
<organism evidence="1 2">
    <name type="scientific">Paracraurococcus lichenis</name>
    <dbReference type="NCBI Taxonomy" id="3064888"/>
    <lineage>
        <taxon>Bacteria</taxon>
        <taxon>Pseudomonadati</taxon>
        <taxon>Pseudomonadota</taxon>
        <taxon>Alphaproteobacteria</taxon>
        <taxon>Acetobacterales</taxon>
        <taxon>Roseomonadaceae</taxon>
        <taxon>Paracraurococcus</taxon>
    </lineage>
</organism>
<evidence type="ECO:0000313" key="2">
    <source>
        <dbReference type="Proteomes" id="UP001243009"/>
    </source>
</evidence>
<dbReference type="RefSeq" id="WP_305106183.1">
    <property type="nucleotide sequence ID" value="NZ_JAUTWS010000027.1"/>
</dbReference>
<gene>
    <name evidence="1" type="ORF">Q7A36_23430</name>
</gene>
<sequence length="286" mass="32498">MTQSEGQFEPLHEGHAIDHVLFAVQFARPLPEGAFSRAEMQRLHNRVRKMLPRGGEEQSIDVTVPNLTLDQPAATKASISAFFFDRVRPDGHPGIQLRVERQLITLRHTQYSRWDAVTREVYRLLEEACALFTTSQIPPVSVGLTYLDTFVWMHSDGPPRVSELLQPPGRSQWIAPVVYNTQEQWHSHAGVFQRLDDHVRRLVNVNLDDVHLQTPEGEQRRGISVAIVLTDAINQSGYIPTEVDPRDAYKWARIRFEMLHSENKRLMGEVISEAIAARINLGGASE</sequence>
<dbReference type="InterPro" id="IPR026349">
    <property type="entry name" value="CHP04255"/>
</dbReference>
<dbReference type="NCBIfam" id="TIGR04255">
    <property type="entry name" value="sporadTIGR04255"/>
    <property type="match status" value="1"/>
</dbReference>
<proteinExistence type="predicted"/>
<evidence type="ECO:0000313" key="1">
    <source>
        <dbReference type="EMBL" id="MDO9711323.1"/>
    </source>
</evidence>